<dbReference type="RefSeq" id="WP_251413310.1">
    <property type="nucleotide sequence ID" value="NZ_JAMQGM010000023.1"/>
</dbReference>
<evidence type="ECO:0008006" key="4">
    <source>
        <dbReference type="Google" id="ProtNLM"/>
    </source>
</evidence>
<gene>
    <name evidence="2" type="ORF">M1E25_10940</name>
</gene>
<feature type="signal peptide" evidence="1">
    <location>
        <begin position="1"/>
        <end position="28"/>
    </location>
</feature>
<dbReference type="EMBL" id="JAMQGM010000023">
    <property type="protein sequence ID" value="MCM2577864.1"/>
    <property type="molecule type" value="Genomic_DNA"/>
</dbReference>
<name>A0ABT0X7W0_9ACTN</name>
<accession>A0ABT0X7W0</accession>
<reference evidence="2" key="1">
    <citation type="journal article" date="2023" name="Int. J. Syst. Evol. Microbiol.">
        <title>Streptomyces meridianus sp. nov. isolated from brackish water of the Tagus estuary in Alcochete, Portugal.</title>
        <authorList>
            <person name="Santos J.D.N."/>
            <person name="Klimek D."/>
            <person name="Calusinska M."/>
            <person name="Lobo Da Cunha A."/>
            <person name="Catita J."/>
            <person name="Goncalves H."/>
            <person name="Gonzalez I."/>
            <person name="Reyes F."/>
            <person name="Lage O.M."/>
        </authorList>
    </citation>
    <scope>NUCLEOTIDE SEQUENCE</scope>
    <source>
        <strain evidence="2">MTZ3.1</strain>
    </source>
</reference>
<evidence type="ECO:0000256" key="1">
    <source>
        <dbReference type="SAM" id="SignalP"/>
    </source>
</evidence>
<evidence type="ECO:0000313" key="2">
    <source>
        <dbReference type="EMBL" id="MCM2577864.1"/>
    </source>
</evidence>
<organism evidence="2 3">
    <name type="scientific">Streptomyces meridianus</name>
    <dbReference type="NCBI Taxonomy" id="2938945"/>
    <lineage>
        <taxon>Bacteria</taxon>
        <taxon>Bacillati</taxon>
        <taxon>Actinomycetota</taxon>
        <taxon>Actinomycetes</taxon>
        <taxon>Kitasatosporales</taxon>
        <taxon>Streptomycetaceae</taxon>
        <taxon>Streptomyces</taxon>
    </lineage>
</organism>
<keyword evidence="1" id="KW-0732">Signal</keyword>
<comment type="caution">
    <text evidence="2">The sequence shown here is derived from an EMBL/GenBank/DDBJ whole genome shotgun (WGS) entry which is preliminary data.</text>
</comment>
<evidence type="ECO:0000313" key="3">
    <source>
        <dbReference type="Proteomes" id="UP001167160"/>
    </source>
</evidence>
<feature type="chain" id="PRO_5046152866" description="LPXTG cell wall anchor domain-containing protein" evidence="1">
    <location>
        <begin position="29"/>
        <end position="106"/>
    </location>
</feature>
<sequence length="106" mass="10770">MSARRPLMTAATAGILLCGLWFVPSANANPGDRIQVEQARAQPAGQGAQTVPAGAEATGARTASLAATGSVDTTPYLVGGTTFLGFGAILLAHSVRRSRRAVPQPV</sequence>
<proteinExistence type="predicted"/>
<protein>
    <recommendedName>
        <fullName evidence="4">LPXTG cell wall anchor domain-containing protein</fullName>
    </recommendedName>
</protein>
<dbReference type="Proteomes" id="UP001167160">
    <property type="component" value="Unassembled WGS sequence"/>
</dbReference>
<keyword evidence="3" id="KW-1185">Reference proteome</keyword>